<accession>A0AAE1W0B1</accession>
<dbReference type="Proteomes" id="UP001289374">
    <property type="component" value="Unassembled WGS sequence"/>
</dbReference>
<dbReference type="EMBL" id="JACGWL010000437">
    <property type="protein sequence ID" value="KAK4383921.1"/>
    <property type="molecule type" value="Genomic_DNA"/>
</dbReference>
<keyword evidence="2" id="KW-1185">Reference proteome</keyword>
<reference evidence="1" key="2">
    <citation type="journal article" date="2024" name="Plant">
        <title>Genomic evolution and insights into agronomic trait innovations of Sesamum species.</title>
        <authorList>
            <person name="Miao H."/>
            <person name="Wang L."/>
            <person name="Qu L."/>
            <person name="Liu H."/>
            <person name="Sun Y."/>
            <person name="Le M."/>
            <person name="Wang Q."/>
            <person name="Wei S."/>
            <person name="Zheng Y."/>
            <person name="Lin W."/>
            <person name="Duan Y."/>
            <person name="Cao H."/>
            <person name="Xiong S."/>
            <person name="Wang X."/>
            <person name="Wei L."/>
            <person name="Li C."/>
            <person name="Ma Q."/>
            <person name="Ju M."/>
            <person name="Zhao R."/>
            <person name="Li G."/>
            <person name="Mu C."/>
            <person name="Tian Q."/>
            <person name="Mei H."/>
            <person name="Zhang T."/>
            <person name="Gao T."/>
            <person name="Zhang H."/>
        </authorList>
    </citation>
    <scope>NUCLEOTIDE SEQUENCE</scope>
    <source>
        <strain evidence="1">K16</strain>
    </source>
</reference>
<dbReference type="SUPFAM" id="SSF56219">
    <property type="entry name" value="DNase I-like"/>
    <property type="match status" value="1"/>
</dbReference>
<reference evidence="1" key="1">
    <citation type="submission" date="2020-06" db="EMBL/GenBank/DDBJ databases">
        <authorList>
            <person name="Li T."/>
            <person name="Hu X."/>
            <person name="Zhang T."/>
            <person name="Song X."/>
            <person name="Zhang H."/>
            <person name="Dai N."/>
            <person name="Sheng W."/>
            <person name="Hou X."/>
            <person name="Wei L."/>
        </authorList>
    </citation>
    <scope>NUCLEOTIDE SEQUENCE</scope>
    <source>
        <strain evidence="1">K16</strain>
        <tissue evidence="1">Leaf</tissue>
    </source>
</reference>
<dbReference type="AlphaFoldDB" id="A0AAE1W0B1"/>
<dbReference type="InterPro" id="IPR036691">
    <property type="entry name" value="Endo/exonu/phosph_ase_sf"/>
</dbReference>
<name>A0AAE1W0B1_9LAMI</name>
<proteinExistence type="predicted"/>
<sequence>MDLSIFTVVHSINVCIQGDFNAVIDDSEVCGRAADTSASMANFHNCIRDTSLVQLPFTGCPYTWHNCSEGTRSLWKRLDRMIANVAWLDVWPSSSYISALPSTSDHSPLILTGMDSIAERAIFRFDNYFAQQPGFLDSVESTWKHRITRTAMYDVVCKLKNLKAVFRRQKKLTGDLTNNVKRAKIFLDKAQALFDKHKEDIYLNLVKCCSQNLLGGSSTHRILNLGFLRHELKHTITTTEASTLVAPVTHLETKKAFFDIEVDSALGPDGYTSAFFRTAWPVIGQSMVEAVGQFFKRRVLPLMIDYSQNAFVLGTSISDNILLAQELLAEYNQARLPARCLKVNPAKNQIILSRAVQQERQHILEYVGFQEGSLPVKYLGIPLTSSRLTLVDCRPLIDKTANNRGWSTTLLKAPRIAFLPDVVYK</sequence>
<protein>
    <submittedName>
        <fullName evidence="1">Uncharacterized protein</fullName>
    </submittedName>
</protein>
<comment type="caution">
    <text evidence="1">The sequence shown here is derived from an EMBL/GenBank/DDBJ whole genome shotgun (WGS) entry which is preliminary data.</text>
</comment>
<dbReference type="PANTHER" id="PTHR33710:SF13">
    <property type="entry name" value="ENDONUCLEASE_EXONUCLEASE_PHOSPHATASE FAMILY PROTEIN"/>
    <property type="match status" value="1"/>
</dbReference>
<gene>
    <name evidence="1" type="ORF">Sango_3108300</name>
</gene>
<evidence type="ECO:0000313" key="1">
    <source>
        <dbReference type="EMBL" id="KAK4383921.1"/>
    </source>
</evidence>
<organism evidence="1 2">
    <name type="scientific">Sesamum angolense</name>
    <dbReference type="NCBI Taxonomy" id="2727404"/>
    <lineage>
        <taxon>Eukaryota</taxon>
        <taxon>Viridiplantae</taxon>
        <taxon>Streptophyta</taxon>
        <taxon>Embryophyta</taxon>
        <taxon>Tracheophyta</taxon>
        <taxon>Spermatophyta</taxon>
        <taxon>Magnoliopsida</taxon>
        <taxon>eudicotyledons</taxon>
        <taxon>Gunneridae</taxon>
        <taxon>Pentapetalae</taxon>
        <taxon>asterids</taxon>
        <taxon>lamiids</taxon>
        <taxon>Lamiales</taxon>
        <taxon>Pedaliaceae</taxon>
        <taxon>Sesamum</taxon>
    </lineage>
</organism>
<evidence type="ECO:0000313" key="2">
    <source>
        <dbReference type="Proteomes" id="UP001289374"/>
    </source>
</evidence>
<dbReference type="Gene3D" id="3.60.10.10">
    <property type="entry name" value="Endonuclease/exonuclease/phosphatase"/>
    <property type="match status" value="1"/>
</dbReference>
<dbReference type="PANTHER" id="PTHR33710">
    <property type="entry name" value="BNAC02G09200D PROTEIN"/>
    <property type="match status" value="1"/>
</dbReference>